<comment type="caution">
    <text evidence="10">The sequence shown here is derived from an EMBL/GenBank/DDBJ whole genome shotgun (WGS) entry which is preliminary data.</text>
</comment>
<keyword evidence="7" id="KW-0333">Golgi apparatus</keyword>
<organism evidence="10 11">
    <name type="scientific">Rhizoctonia solani</name>
    <dbReference type="NCBI Taxonomy" id="456999"/>
    <lineage>
        <taxon>Eukaryota</taxon>
        <taxon>Fungi</taxon>
        <taxon>Dikarya</taxon>
        <taxon>Basidiomycota</taxon>
        <taxon>Agaricomycotina</taxon>
        <taxon>Agaricomycetes</taxon>
        <taxon>Cantharellales</taxon>
        <taxon>Ceratobasidiaceae</taxon>
        <taxon>Rhizoctonia</taxon>
    </lineage>
</organism>
<dbReference type="AlphaFoldDB" id="A0A8H2WDC5"/>
<dbReference type="GO" id="GO:0006895">
    <property type="term" value="P:Golgi to endosome transport"/>
    <property type="evidence" value="ECO:0007669"/>
    <property type="project" value="TreeGrafter"/>
</dbReference>
<keyword evidence="5" id="KW-0653">Protein transport</keyword>
<dbReference type="EMBL" id="CAJMWR010000380">
    <property type="protein sequence ID" value="CAE6373276.1"/>
    <property type="molecule type" value="Genomic_DNA"/>
</dbReference>
<feature type="transmembrane region" description="Helical" evidence="9">
    <location>
        <begin position="6"/>
        <end position="31"/>
    </location>
</feature>
<dbReference type="PANTHER" id="PTHR12952:SF0">
    <property type="entry name" value="PROTEIN SYS1 HOMOLOG"/>
    <property type="match status" value="1"/>
</dbReference>
<comment type="similarity">
    <text evidence="2">Belongs to the SYS1 family.</text>
</comment>
<evidence type="ECO:0000256" key="5">
    <source>
        <dbReference type="ARBA" id="ARBA00022927"/>
    </source>
</evidence>
<evidence type="ECO:0000256" key="6">
    <source>
        <dbReference type="ARBA" id="ARBA00022989"/>
    </source>
</evidence>
<feature type="transmembrane region" description="Helical" evidence="9">
    <location>
        <begin position="43"/>
        <end position="67"/>
    </location>
</feature>
<dbReference type="PANTHER" id="PTHR12952">
    <property type="entry name" value="SYS1"/>
    <property type="match status" value="1"/>
</dbReference>
<proteinExistence type="inferred from homology"/>
<evidence type="ECO:0000256" key="7">
    <source>
        <dbReference type="ARBA" id="ARBA00023034"/>
    </source>
</evidence>
<keyword evidence="6 9" id="KW-1133">Transmembrane helix</keyword>
<dbReference type="GO" id="GO:0005829">
    <property type="term" value="C:cytosol"/>
    <property type="evidence" value="ECO:0007669"/>
    <property type="project" value="GOC"/>
</dbReference>
<evidence type="ECO:0000256" key="9">
    <source>
        <dbReference type="SAM" id="Phobius"/>
    </source>
</evidence>
<evidence type="ECO:0000313" key="11">
    <source>
        <dbReference type="Proteomes" id="UP000663840"/>
    </source>
</evidence>
<feature type="transmembrane region" description="Helical" evidence="9">
    <location>
        <begin position="267"/>
        <end position="287"/>
    </location>
</feature>
<gene>
    <name evidence="10" type="ORF">RDB_LOCUS20079</name>
</gene>
<keyword evidence="3" id="KW-0813">Transport</keyword>
<protein>
    <recommendedName>
        <fullName evidence="12">Integral membrane protein</fullName>
    </recommendedName>
</protein>
<sequence>MAHSSNAVAVWIFSAFTLDLCMTVTTTIYLYRLRGDHNDNDNVFVTAWHFIWASAAMPLCLIALVILDVYVLPQKLIPAPLAADLSEKFLLMSLMITLTGQGYVRRQLERPRRARLSGLAISQGTTGLVSEPVFASGSVAYELQARSILGTTRSGYGSDTTGRYPGPEDANRSCIIALQCLHYLVLSLLIPPLLYLFANPYALAYEGGAANVAMVMDWRELVGRATIREPRGRGWSGFSSSGAWSGGVKLGGDSGQEEAWVDPVRSWIISLCWLVASTVDVYFLYILVRRPTHILDFALTLVLNHTILTTYYARSLPTSLFFWLIMALGAVISVVGAEQLCVKREMREGIEMAGEEQDDEVEMDRRD</sequence>
<evidence type="ECO:0000256" key="2">
    <source>
        <dbReference type="ARBA" id="ARBA00008160"/>
    </source>
</evidence>
<dbReference type="Proteomes" id="UP000663840">
    <property type="component" value="Unassembled WGS sequence"/>
</dbReference>
<dbReference type="Pfam" id="PF09801">
    <property type="entry name" value="SYS1"/>
    <property type="match status" value="1"/>
</dbReference>
<dbReference type="GO" id="GO:0005802">
    <property type="term" value="C:trans-Golgi network"/>
    <property type="evidence" value="ECO:0007669"/>
    <property type="project" value="TreeGrafter"/>
</dbReference>
<accession>A0A8H2WDC5</accession>
<evidence type="ECO:0000256" key="1">
    <source>
        <dbReference type="ARBA" id="ARBA00004653"/>
    </source>
</evidence>
<keyword evidence="4 9" id="KW-0812">Transmembrane</keyword>
<dbReference type="GO" id="GO:0000139">
    <property type="term" value="C:Golgi membrane"/>
    <property type="evidence" value="ECO:0007669"/>
    <property type="project" value="UniProtKB-SubCell"/>
</dbReference>
<evidence type="ECO:0008006" key="12">
    <source>
        <dbReference type="Google" id="ProtNLM"/>
    </source>
</evidence>
<keyword evidence="8 9" id="KW-0472">Membrane</keyword>
<evidence type="ECO:0000256" key="3">
    <source>
        <dbReference type="ARBA" id="ARBA00022448"/>
    </source>
</evidence>
<dbReference type="GO" id="GO:0043001">
    <property type="term" value="P:Golgi to plasma membrane protein transport"/>
    <property type="evidence" value="ECO:0007669"/>
    <property type="project" value="TreeGrafter"/>
</dbReference>
<dbReference type="InterPro" id="IPR019185">
    <property type="entry name" value="Integral_membrane_SYS1-rel"/>
</dbReference>
<evidence type="ECO:0000313" key="10">
    <source>
        <dbReference type="EMBL" id="CAE6373276.1"/>
    </source>
</evidence>
<feature type="transmembrane region" description="Helical" evidence="9">
    <location>
        <begin position="180"/>
        <end position="198"/>
    </location>
</feature>
<reference evidence="10" key="1">
    <citation type="submission" date="2021-01" db="EMBL/GenBank/DDBJ databases">
        <authorList>
            <person name="Kaushik A."/>
        </authorList>
    </citation>
    <scope>NUCLEOTIDE SEQUENCE</scope>
    <source>
        <strain evidence="10">AG1-1A</strain>
    </source>
</reference>
<feature type="transmembrane region" description="Helical" evidence="9">
    <location>
        <begin position="320"/>
        <end position="342"/>
    </location>
</feature>
<evidence type="ECO:0000256" key="8">
    <source>
        <dbReference type="ARBA" id="ARBA00023136"/>
    </source>
</evidence>
<feature type="transmembrane region" description="Helical" evidence="9">
    <location>
        <begin position="294"/>
        <end position="314"/>
    </location>
</feature>
<evidence type="ECO:0000256" key="4">
    <source>
        <dbReference type="ARBA" id="ARBA00022692"/>
    </source>
</evidence>
<comment type="subcellular location">
    <subcellularLocation>
        <location evidence="1">Golgi apparatus membrane</location>
        <topology evidence="1">Multi-pass membrane protein</topology>
    </subcellularLocation>
</comment>
<dbReference type="GO" id="GO:0034067">
    <property type="term" value="P:protein localization to Golgi apparatus"/>
    <property type="evidence" value="ECO:0007669"/>
    <property type="project" value="TreeGrafter"/>
</dbReference>
<name>A0A8H2WDC5_9AGAM</name>